<name>A0A811UHS0_CERCA</name>
<dbReference type="EMBL" id="CAJHJT010000012">
    <property type="protein sequence ID" value="CAD6998762.1"/>
    <property type="molecule type" value="Genomic_DNA"/>
</dbReference>
<accession>A0A811UHS0</accession>
<feature type="compositionally biased region" description="Polar residues" evidence="1">
    <location>
        <begin position="1"/>
        <end position="15"/>
    </location>
</feature>
<gene>
    <name evidence="2" type="ORF">CCAP1982_LOCUS7316</name>
</gene>
<evidence type="ECO:0000256" key="1">
    <source>
        <dbReference type="SAM" id="MobiDB-lite"/>
    </source>
</evidence>
<proteinExistence type="predicted"/>
<comment type="caution">
    <text evidence="2">The sequence shown here is derived from an EMBL/GenBank/DDBJ whole genome shotgun (WGS) entry which is preliminary data.</text>
</comment>
<dbReference type="AlphaFoldDB" id="A0A811UHS0"/>
<dbReference type="GO" id="GO:0003676">
    <property type="term" value="F:nucleic acid binding"/>
    <property type="evidence" value="ECO:0007669"/>
    <property type="project" value="InterPro"/>
</dbReference>
<organism evidence="2 3">
    <name type="scientific">Ceratitis capitata</name>
    <name type="common">Mediterranean fruit fly</name>
    <name type="synonym">Tephritis capitata</name>
    <dbReference type="NCBI Taxonomy" id="7213"/>
    <lineage>
        <taxon>Eukaryota</taxon>
        <taxon>Metazoa</taxon>
        <taxon>Ecdysozoa</taxon>
        <taxon>Arthropoda</taxon>
        <taxon>Hexapoda</taxon>
        <taxon>Insecta</taxon>
        <taxon>Pterygota</taxon>
        <taxon>Neoptera</taxon>
        <taxon>Endopterygota</taxon>
        <taxon>Diptera</taxon>
        <taxon>Brachycera</taxon>
        <taxon>Muscomorpha</taxon>
        <taxon>Tephritoidea</taxon>
        <taxon>Tephritidae</taxon>
        <taxon>Ceratitis</taxon>
        <taxon>Ceratitis</taxon>
    </lineage>
</organism>
<dbReference type="InterPro" id="IPR012677">
    <property type="entry name" value="Nucleotide-bd_a/b_plait_sf"/>
</dbReference>
<protein>
    <submittedName>
        <fullName evidence="2">(Mediterranean fruit fly) hypothetical protein</fullName>
    </submittedName>
</protein>
<keyword evidence="3" id="KW-1185">Reference proteome</keyword>
<dbReference type="OrthoDB" id="410044at2759"/>
<dbReference type="SUPFAM" id="SSF54928">
    <property type="entry name" value="RNA-binding domain, RBD"/>
    <property type="match status" value="1"/>
</dbReference>
<evidence type="ECO:0000313" key="2">
    <source>
        <dbReference type="EMBL" id="CAD6998762.1"/>
    </source>
</evidence>
<reference evidence="2" key="1">
    <citation type="submission" date="2020-11" db="EMBL/GenBank/DDBJ databases">
        <authorList>
            <person name="Whitehead M."/>
        </authorList>
    </citation>
    <scope>NUCLEOTIDE SEQUENCE</scope>
    <source>
        <strain evidence="2">EGII</strain>
    </source>
</reference>
<dbReference type="Proteomes" id="UP000606786">
    <property type="component" value="Unassembled WGS sequence"/>
</dbReference>
<evidence type="ECO:0000313" key="3">
    <source>
        <dbReference type="Proteomes" id="UP000606786"/>
    </source>
</evidence>
<sequence length="115" mass="12962">MFGQTLNSSNASEPTHTGPPAQPLSRSPANYKLPTANCQLNDQPQNQQRCCFVTFYTRRAALKAQDALHNVKTLNGMYHPIQMKPADSENRNGKSQKKLFNPNMRTYVSKLIQKP</sequence>
<feature type="region of interest" description="Disordered" evidence="1">
    <location>
        <begin position="1"/>
        <end position="40"/>
    </location>
</feature>
<dbReference type="InterPro" id="IPR035979">
    <property type="entry name" value="RBD_domain_sf"/>
</dbReference>
<dbReference type="Gene3D" id="3.30.70.330">
    <property type="match status" value="1"/>
</dbReference>